<dbReference type="Gene3D" id="2.130.10.10">
    <property type="entry name" value="YVTN repeat-like/Quinoprotein amine dehydrogenase"/>
    <property type="match status" value="1"/>
</dbReference>
<dbReference type="Pfam" id="PF02518">
    <property type="entry name" value="HATPase_c"/>
    <property type="match status" value="1"/>
</dbReference>
<dbReference type="InterPro" id="IPR050482">
    <property type="entry name" value="Sensor_HK_TwoCompSys"/>
</dbReference>
<dbReference type="SUPFAM" id="SSF55874">
    <property type="entry name" value="ATPase domain of HSP90 chaperone/DNA topoisomerase II/histidine kinase"/>
    <property type="match status" value="1"/>
</dbReference>
<dbReference type="GO" id="GO:0046983">
    <property type="term" value="F:protein dimerization activity"/>
    <property type="evidence" value="ECO:0007669"/>
    <property type="project" value="InterPro"/>
</dbReference>
<evidence type="ECO:0000313" key="8">
    <source>
        <dbReference type="Proteomes" id="UP000249633"/>
    </source>
</evidence>
<dbReference type="SMART" id="SM00387">
    <property type="entry name" value="HATPase_c"/>
    <property type="match status" value="1"/>
</dbReference>
<evidence type="ECO:0000259" key="6">
    <source>
        <dbReference type="SMART" id="SM00387"/>
    </source>
</evidence>
<dbReference type="GO" id="GO:0000155">
    <property type="term" value="F:phosphorelay sensor kinase activity"/>
    <property type="evidence" value="ECO:0007669"/>
    <property type="project" value="InterPro"/>
</dbReference>
<dbReference type="Gene3D" id="3.30.565.10">
    <property type="entry name" value="Histidine kinase-like ATPase, C-terminal domain"/>
    <property type="match status" value="1"/>
</dbReference>
<dbReference type="Pfam" id="PF07730">
    <property type="entry name" value="HisKA_3"/>
    <property type="match status" value="1"/>
</dbReference>
<dbReference type="InterPro" id="IPR011123">
    <property type="entry name" value="Y_Y_Y"/>
</dbReference>
<feature type="domain" description="Histidine kinase/HSP90-like ATPase" evidence="6">
    <location>
        <begin position="937"/>
        <end position="1040"/>
    </location>
</feature>
<dbReference type="CDD" id="cd16917">
    <property type="entry name" value="HATPase_UhpB-NarQ-NarX-like"/>
    <property type="match status" value="1"/>
</dbReference>
<organism evidence="7 8">
    <name type="scientific">Roseateles depolymerans</name>
    <dbReference type="NCBI Taxonomy" id="76731"/>
    <lineage>
        <taxon>Bacteria</taxon>
        <taxon>Pseudomonadati</taxon>
        <taxon>Pseudomonadota</taxon>
        <taxon>Betaproteobacteria</taxon>
        <taxon>Burkholderiales</taxon>
        <taxon>Sphaerotilaceae</taxon>
        <taxon>Roseateles</taxon>
    </lineage>
</organism>
<sequence length="1047" mass="113458">MAGLGRAPLAESGQSDAGRLPIIRPPDCEPPTPEMTLPPLRPSARPLAARQAGRVMACWRAWLAGFALGLCAMLVRAATLPVALMEFKHDAWPVERGAPSRINAITQTSDGFLWIGSVEGLFRFDGVSFDPVRLTPDDPQRLVVSSLRAARGGDLWVGLARGRGVAVLRNGQLIDAQMPNPSREVNDIEEDADGGIWVARGGRSERMLARFHQGRWQEFGTESGLPAQPVWDLLVTRDGTLWVVLSHALAFRRPADTGFQLAPQTITPRASLSEDAQGQVWLSDSQGTRALNRPVGPDTNFPHPNPTGGTRLLFDRHGDLWSTTWNSGVLRIRAPGQAQAGPPGATRMASLQATAGLTSDQTRALFQDREGNLWVGTEMGLDQLRPASVVVEPGLPRNSPTSYRLAAARDGTVYVADAEALYAIAPGQGPVRVLSNASPAEALCAAGEHGVWLFLADRVLRVEAGKAQRHPKPADSSAYGCVEDGAGRLWMPGLERGLHWLLDDRWQRWPEPSPSPSLPANAALDRDGRAVLLFRAQAPRGELPFLALEAGRSPAGGIEGLLPTDAGLLVSGSLGLAATNTTALLASRTHPWAASINGLAQTRDGDTWAIGDAGILRLRSADLAAALRAPAQPLDVRVFDFHDGLNSFVQKAPGPQVVLGGDGRVWFLTRRNVMRVDPAVIQPNPLRPPVVLRAVEVGEQVYAAAPQLTVPAGTSTVRIAFTALSLTVPGRVQFQHRLLGQNDAWSPPSTQRSALLSDLRPGRYRFEVRACNNDGVWSEQASRLELTIPATFTQSPGFKLAAAGLVLLALYALYLARLRQMRARLRQRSEDRIRERERIARDMHDTLLQSVQGLILRFHAVANRLDGDPPTRQLMHQALDRAESVLEEGRDRLQGLRQIDTSDLERAVRRLIAEQPFAAATQIGVSSHGQRRQLRPDLVDEVLCILGEALFNAARHAGARHVAVRIDYGRRWLEITVRDDGVGLAMARAAPASPTEIGRSGGHFGILGMRERAQRVGAQFRIHGHSGLGTFVSLRVKAAIAYAHEAG</sequence>
<dbReference type="PANTHER" id="PTHR24421:SF62">
    <property type="entry name" value="SENSORY TRANSDUCTION HISTIDINE KINASE"/>
    <property type="match status" value="1"/>
</dbReference>
<dbReference type="Pfam" id="PF07495">
    <property type="entry name" value="Y_Y_Y"/>
    <property type="match status" value="1"/>
</dbReference>
<dbReference type="Gene3D" id="1.20.5.1930">
    <property type="match status" value="1"/>
</dbReference>
<keyword evidence="5" id="KW-0472">Membrane</keyword>
<keyword evidence="2" id="KW-0418">Kinase</keyword>
<evidence type="ECO:0000256" key="4">
    <source>
        <dbReference type="SAM" id="MobiDB-lite"/>
    </source>
</evidence>
<dbReference type="Gene3D" id="2.60.40.10">
    <property type="entry name" value="Immunoglobulins"/>
    <property type="match status" value="1"/>
</dbReference>
<protein>
    <recommendedName>
        <fullName evidence="6">Histidine kinase/HSP90-like ATPase domain-containing protein</fullName>
    </recommendedName>
</protein>
<comment type="caution">
    <text evidence="7">The sequence shown here is derived from an EMBL/GenBank/DDBJ whole genome shotgun (WGS) entry which is preliminary data.</text>
</comment>
<dbReference type="Pfam" id="PF07494">
    <property type="entry name" value="Reg_prop"/>
    <property type="match status" value="1"/>
</dbReference>
<dbReference type="EMBL" id="QFOD01000001">
    <property type="protein sequence ID" value="PZP36700.1"/>
    <property type="molecule type" value="Genomic_DNA"/>
</dbReference>
<accession>A0A2W5E6I0</accession>
<keyword evidence="3" id="KW-0902">Two-component regulatory system</keyword>
<evidence type="ECO:0000256" key="5">
    <source>
        <dbReference type="SAM" id="Phobius"/>
    </source>
</evidence>
<dbReference type="InterPro" id="IPR036890">
    <property type="entry name" value="HATPase_C_sf"/>
</dbReference>
<dbReference type="InterPro" id="IPR013783">
    <property type="entry name" value="Ig-like_fold"/>
</dbReference>
<reference evidence="7 8" key="1">
    <citation type="submission" date="2017-08" db="EMBL/GenBank/DDBJ databases">
        <title>Infants hospitalized years apart are colonized by the same room-sourced microbial strains.</title>
        <authorList>
            <person name="Brooks B."/>
            <person name="Olm M.R."/>
            <person name="Firek B.A."/>
            <person name="Baker R."/>
            <person name="Thomas B.C."/>
            <person name="Morowitz M.J."/>
            <person name="Banfield J.F."/>
        </authorList>
    </citation>
    <scope>NUCLEOTIDE SEQUENCE [LARGE SCALE GENOMIC DNA]</scope>
    <source>
        <strain evidence="7">S2_012_000_R2_81</strain>
    </source>
</reference>
<dbReference type="Proteomes" id="UP000249633">
    <property type="component" value="Unassembled WGS sequence"/>
</dbReference>
<feature type="region of interest" description="Disordered" evidence="4">
    <location>
        <begin position="1"/>
        <end position="39"/>
    </location>
</feature>
<dbReference type="AlphaFoldDB" id="A0A2W5E6I0"/>
<dbReference type="GO" id="GO:0016020">
    <property type="term" value="C:membrane"/>
    <property type="evidence" value="ECO:0007669"/>
    <property type="project" value="InterPro"/>
</dbReference>
<evidence type="ECO:0000256" key="3">
    <source>
        <dbReference type="ARBA" id="ARBA00023012"/>
    </source>
</evidence>
<dbReference type="InterPro" id="IPR011110">
    <property type="entry name" value="Reg_prop"/>
</dbReference>
<dbReference type="InterPro" id="IPR011712">
    <property type="entry name" value="Sig_transdc_His_kin_sub3_dim/P"/>
</dbReference>
<keyword evidence="5" id="KW-0812">Transmembrane</keyword>
<dbReference type="InterPro" id="IPR003961">
    <property type="entry name" value="FN3_dom"/>
</dbReference>
<dbReference type="SUPFAM" id="SSF63829">
    <property type="entry name" value="Calcium-dependent phosphotriesterase"/>
    <property type="match status" value="2"/>
</dbReference>
<proteinExistence type="predicted"/>
<name>A0A2W5E6I0_9BURK</name>
<dbReference type="PANTHER" id="PTHR24421">
    <property type="entry name" value="NITRATE/NITRITE SENSOR PROTEIN NARX-RELATED"/>
    <property type="match status" value="1"/>
</dbReference>
<keyword evidence="1" id="KW-0808">Transferase</keyword>
<dbReference type="InterPro" id="IPR015943">
    <property type="entry name" value="WD40/YVTN_repeat-like_dom_sf"/>
</dbReference>
<evidence type="ECO:0000313" key="7">
    <source>
        <dbReference type="EMBL" id="PZP36700.1"/>
    </source>
</evidence>
<evidence type="ECO:0000256" key="1">
    <source>
        <dbReference type="ARBA" id="ARBA00022679"/>
    </source>
</evidence>
<dbReference type="CDD" id="cd00063">
    <property type="entry name" value="FN3"/>
    <property type="match status" value="1"/>
</dbReference>
<evidence type="ECO:0000256" key="2">
    <source>
        <dbReference type="ARBA" id="ARBA00022777"/>
    </source>
</evidence>
<keyword evidence="5" id="KW-1133">Transmembrane helix</keyword>
<gene>
    <name evidence="7" type="ORF">DI603_01705</name>
</gene>
<dbReference type="InterPro" id="IPR003594">
    <property type="entry name" value="HATPase_dom"/>
</dbReference>
<feature type="transmembrane region" description="Helical" evidence="5">
    <location>
        <begin position="797"/>
        <end position="816"/>
    </location>
</feature>